<dbReference type="Pfam" id="PF00501">
    <property type="entry name" value="AMP-binding"/>
    <property type="match status" value="1"/>
</dbReference>
<feature type="domain" description="AMP-dependent synthetase/ligase" evidence="1">
    <location>
        <begin position="120"/>
        <end position="506"/>
    </location>
</feature>
<dbReference type="InterPro" id="IPR000873">
    <property type="entry name" value="AMP-dep_synth/lig_dom"/>
</dbReference>
<dbReference type="InterPro" id="IPR005914">
    <property type="entry name" value="Acac_CoA_synth"/>
</dbReference>
<dbReference type="PANTHER" id="PTHR42921">
    <property type="entry name" value="ACETOACETYL-COA SYNTHETASE"/>
    <property type="match status" value="1"/>
</dbReference>
<comment type="caution">
    <text evidence="2">The sequence shown here is derived from an EMBL/GenBank/DDBJ whole genome shotgun (WGS) entry which is preliminary data.</text>
</comment>
<keyword evidence="3" id="KW-1185">Reference proteome</keyword>
<dbReference type="Gene3D" id="3.40.50.12780">
    <property type="entry name" value="N-terminal domain of ligase-like"/>
    <property type="match status" value="1"/>
</dbReference>
<dbReference type="GO" id="GO:0030729">
    <property type="term" value="F:acetoacetate-CoA ligase activity"/>
    <property type="evidence" value="ECO:0007669"/>
    <property type="project" value="InterPro"/>
</dbReference>
<gene>
    <name evidence="2" type="ORF">AB675_3153</name>
</gene>
<dbReference type="Gene3D" id="3.30.300.30">
    <property type="match status" value="1"/>
</dbReference>
<dbReference type="OrthoDB" id="10253869at2759"/>
<dbReference type="Proteomes" id="UP000038010">
    <property type="component" value="Unassembled WGS sequence"/>
</dbReference>
<dbReference type="PROSITE" id="PS00455">
    <property type="entry name" value="AMP_BINDING"/>
    <property type="match status" value="1"/>
</dbReference>
<proteinExistence type="predicted"/>
<dbReference type="EMBL" id="LFJN01000021">
    <property type="protein sequence ID" value="KPI38008.1"/>
    <property type="molecule type" value="Genomic_DNA"/>
</dbReference>
<dbReference type="STRING" id="1664694.A0A0N0NKG3"/>
<reference evidence="2 3" key="1">
    <citation type="submission" date="2015-06" db="EMBL/GenBank/DDBJ databases">
        <title>Draft genome of the ant-associated black yeast Phialophora attae CBS 131958.</title>
        <authorList>
            <person name="Moreno L.F."/>
            <person name="Stielow B.J."/>
            <person name="de Hoog S."/>
            <person name="Vicente V.A."/>
            <person name="Weiss V.A."/>
            <person name="de Vries M."/>
            <person name="Cruz L.M."/>
            <person name="Souza E.M."/>
        </authorList>
    </citation>
    <scope>NUCLEOTIDE SEQUENCE [LARGE SCALE GENOMIC DNA]</scope>
    <source>
        <strain evidence="2 3">CBS 131958</strain>
    </source>
</reference>
<evidence type="ECO:0000313" key="2">
    <source>
        <dbReference type="EMBL" id="KPI38008.1"/>
    </source>
</evidence>
<dbReference type="GO" id="GO:0006629">
    <property type="term" value="P:lipid metabolic process"/>
    <property type="evidence" value="ECO:0007669"/>
    <property type="project" value="InterPro"/>
</dbReference>
<dbReference type="PANTHER" id="PTHR42921:SF4">
    <property type="entry name" value="ACETOACETYL-COA SYNTHASE (AFU_ORTHOLOGUE AFUA_8G04770)"/>
    <property type="match status" value="1"/>
</dbReference>
<dbReference type="GeneID" id="28735061"/>
<dbReference type="SUPFAM" id="SSF56801">
    <property type="entry name" value="Acetyl-CoA synthetase-like"/>
    <property type="match status" value="1"/>
</dbReference>
<dbReference type="RefSeq" id="XP_017997971.1">
    <property type="nucleotide sequence ID" value="XM_018143181.1"/>
</dbReference>
<dbReference type="InterPro" id="IPR020845">
    <property type="entry name" value="AMP-binding_CS"/>
</dbReference>
<dbReference type="VEuPathDB" id="FungiDB:AB675_3153"/>
<sequence>MATTKPPPVGRKLWENPNPESTQLYKFTRALEARTSRRFPTYFDLHDFSTSRRAQFWKFCFDHFPMVYSGAVLEPVVDESVRMDSIPRWFQGVQVNFAENILFVGDKDGKPVKSPGKEDDKIACTQVREGSFLEPIKQVSWGELRKRVGRLAQAMRARGLKKGDRVALVASTCLDTLCVFLATTSLGGIFSSSSTDMGSRGVLERLWQIKPKWVFVDDVSIYNGKRTDLRGKMKEIVEGMKGTEGFEGIVSQARFEGKPADVSELDKVTSWEEFVSAAKSDELIFERVEWSEPFLIVYSSGTTGQPKCIVHGTGGVILNGHKEARLHRSVDHTSTQLQYTTTGWIMYLGSVQQLLMGCRMVMYDGSPFLPDLKTFIKLLGQERVTHFGTSPRYMQTLQMANVSPREVADLSHLHTVTTTGMVLSDALFEWFYDTGFPKIVHLDNISGGTDLAGAFGTGNPNLPIYAGGCQCISLGMAVEVFDQEIEGGKGIRGKAVEDGVPGELVCTKSFPTMPVKFWGENGQQRYFSSYFEKYDDCWTHGDFIMIHPTTKQVFFLGRADGVLNPSGVRFGSSDIYNVIEASFADTVSDSICVGQRRPNDPDESVMLFLLMKKGHKFTPQLVRQVKQAIRKEHSPRHVPKYVFETPEIPTTVNLKKVELPVKQIVSGKVIKPSGTLLNPQSLDYYYQSRRMST</sequence>
<dbReference type="InterPro" id="IPR042099">
    <property type="entry name" value="ANL_N_sf"/>
</dbReference>
<organism evidence="2 3">
    <name type="scientific">Cyphellophora attinorum</name>
    <dbReference type="NCBI Taxonomy" id="1664694"/>
    <lineage>
        <taxon>Eukaryota</taxon>
        <taxon>Fungi</taxon>
        <taxon>Dikarya</taxon>
        <taxon>Ascomycota</taxon>
        <taxon>Pezizomycotina</taxon>
        <taxon>Eurotiomycetes</taxon>
        <taxon>Chaetothyriomycetidae</taxon>
        <taxon>Chaetothyriales</taxon>
        <taxon>Cyphellophoraceae</taxon>
        <taxon>Cyphellophora</taxon>
    </lineage>
</organism>
<protein>
    <submittedName>
        <fullName evidence="2">Acetoacetyl-CoA synthetase</fullName>
    </submittedName>
</protein>
<evidence type="ECO:0000313" key="3">
    <source>
        <dbReference type="Proteomes" id="UP000038010"/>
    </source>
</evidence>
<dbReference type="AlphaFoldDB" id="A0A0N0NKG3"/>
<accession>A0A0N0NKG3</accession>
<evidence type="ECO:0000259" key="1">
    <source>
        <dbReference type="Pfam" id="PF00501"/>
    </source>
</evidence>
<name>A0A0N0NKG3_9EURO</name>
<dbReference type="InterPro" id="IPR045851">
    <property type="entry name" value="AMP-bd_C_sf"/>
</dbReference>
<dbReference type="NCBIfam" id="TIGR01217">
    <property type="entry name" value="ac_ac_CoA_syn"/>
    <property type="match status" value="1"/>
</dbReference>